<dbReference type="NCBIfam" id="NF037995">
    <property type="entry name" value="TRAP_S1"/>
    <property type="match status" value="1"/>
</dbReference>
<dbReference type="CDD" id="cd13603">
    <property type="entry name" value="PBP2_TRAP_Siap_TeaA_like"/>
    <property type="match status" value="1"/>
</dbReference>
<dbReference type="EMBL" id="RRCM01000001">
    <property type="protein sequence ID" value="RRJ17011.1"/>
    <property type="molecule type" value="Genomic_DNA"/>
</dbReference>
<feature type="signal peptide" evidence="5">
    <location>
        <begin position="1"/>
        <end position="20"/>
    </location>
</feature>
<evidence type="ECO:0000256" key="1">
    <source>
        <dbReference type="ARBA" id="ARBA00004196"/>
    </source>
</evidence>
<dbReference type="GO" id="GO:0055085">
    <property type="term" value="P:transmembrane transport"/>
    <property type="evidence" value="ECO:0007669"/>
    <property type="project" value="InterPro"/>
</dbReference>
<keyword evidence="7" id="KW-1185">Reference proteome</keyword>
<dbReference type="PROSITE" id="PS51257">
    <property type="entry name" value="PROKAR_LIPOPROTEIN"/>
    <property type="match status" value="1"/>
</dbReference>
<dbReference type="InterPro" id="IPR038404">
    <property type="entry name" value="TRAP_DctP_sf"/>
</dbReference>
<dbReference type="Gene3D" id="3.40.190.170">
    <property type="entry name" value="Bacterial extracellular solute-binding protein, family 7"/>
    <property type="match status" value="1"/>
</dbReference>
<evidence type="ECO:0000256" key="4">
    <source>
        <dbReference type="ARBA" id="ARBA00022729"/>
    </source>
</evidence>
<comment type="caution">
    <text evidence="6">The sequence shown here is derived from an EMBL/GenBank/DDBJ whole genome shotgun (WGS) entry which is preliminary data.</text>
</comment>
<reference evidence="6 7" key="1">
    <citation type="submission" date="2018-11" db="EMBL/GenBank/DDBJ databases">
        <title>Genome sequencing of Lachnoanaerobaculum orale DSM 24553T.</title>
        <authorList>
            <person name="Kook J.-K."/>
            <person name="Park S.-N."/>
            <person name="Lim Y.K."/>
        </authorList>
    </citation>
    <scope>NUCLEOTIDE SEQUENCE [LARGE SCALE GENOMIC DNA]</scope>
    <source>
        <strain evidence="6 7">DSM 24553</strain>
    </source>
</reference>
<name>A0A3P3Q775_9FIRM</name>
<feature type="chain" id="PRO_5039533173" evidence="5">
    <location>
        <begin position="21"/>
        <end position="337"/>
    </location>
</feature>
<comment type="subcellular location">
    <subcellularLocation>
        <location evidence="1">Cell envelope</location>
    </subcellularLocation>
</comment>
<dbReference type="AlphaFoldDB" id="A0A3P3Q775"/>
<dbReference type="InterPro" id="IPR004682">
    <property type="entry name" value="TRAP_DctP"/>
</dbReference>
<dbReference type="PIRSF" id="PIRSF006470">
    <property type="entry name" value="DctB"/>
    <property type="match status" value="1"/>
</dbReference>
<dbReference type="InterPro" id="IPR018389">
    <property type="entry name" value="DctP_fam"/>
</dbReference>
<evidence type="ECO:0000313" key="6">
    <source>
        <dbReference type="EMBL" id="RRJ17011.1"/>
    </source>
</evidence>
<evidence type="ECO:0000256" key="5">
    <source>
        <dbReference type="SAM" id="SignalP"/>
    </source>
</evidence>
<proteinExistence type="inferred from homology"/>
<evidence type="ECO:0000256" key="2">
    <source>
        <dbReference type="ARBA" id="ARBA00009023"/>
    </source>
</evidence>
<dbReference type="RefSeq" id="WP_124952383.1">
    <property type="nucleotide sequence ID" value="NZ_RRCM01000001.1"/>
</dbReference>
<dbReference type="NCBIfam" id="TIGR00787">
    <property type="entry name" value="dctP"/>
    <property type="match status" value="1"/>
</dbReference>
<organism evidence="6 7">
    <name type="scientific">Lachnoanaerobaculum orale</name>
    <dbReference type="NCBI Taxonomy" id="979627"/>
    <lineage>
        <taxon>Bacteria</taxon>
        <taxon>Bacillati</taxon>
        <taxon>Bacillota</taxon>
        <taxon>Clostridia</taxon>
        <taxon>Lachnospirales</taxon>
        <taxon>Lachnospiraceae</taxon>
        <taxon>Lachnoanaerobaculum</taxon>
    </lineage>
</organism>
<dbReference type="Pfam" id="PF03480">
    <property type="entry name" value="DctP"/>
    <property type="match status" value="1"/>
</dbReference>
<gene>
    <name evidence="6" type="ORF">EHW90_08525</name>
</gene>
<keyword evidence="3" id="KW-0813">Transport</keyword>
<comment type="similarity">
    <text evidence="2">Belongs to the bacterial solute-binding protein 7 family.</text>
</comment>
<evidence type="ECO:0000313" key="7">
    <source>
        <dbReference type="Proteomes" id="UP000276982"/>
    </source>
</evidence>
<dbReference type="Proteomes" id="UP000276982">
    <property type="component" value="Unassembled WGS sequence"/>
</dbReference>
<protein>
    <submittedName>
        <fullName evidence="6">TRAP transporter substrate-binding protein</fullName>
    </submittedName>
</protein>
<sequence>MRKKFVALCILVGLALSACGGGNKTTSEGSKTATVGEPVEIVISHIVDENHTWHKGAEKFKEVAEEKSGGRLKVSIYPNSQLGNEIDTIQSILTGGGCDITFTAESMQTYAEELGVIGMPYAIKSEKQLYNVLDGEVGKEMEDIMLKSGMRVLGYFVRGPRDITSNTPIKTPDDLKGFIIRTPQSPMTVAAFEAMGAKPTPMAFSEVFTSLQQGVINGQENPLAMIKSGSLYEVQKYVNQTEHLRAWVYIAMGEKKYQSLPDDLKEVVNEAAKEAQTYEHQLFLEDEKKLKGELQEKGMEFVEVDQKLFAEKAVPGVEAILTEKQKVLYDKIKSVEE</sequence>
<dbReference type="PANTHER" id="PTHR33376">
    <property type="match status" value="1"/>
</dbReference>
<accession>A0A3P3Q775</accession>
<evidence type="ECO:0000256" key="3">
    <source>
        <dbReference type="ARBA" id="ARBA00022448"/>
    </source>
</evidence>
<dbReference type="GO" id="GO:0030288">
    <property type="term" value="C:outer membrane-bounded periplasmic space"/>
    <property type="evidence" value="ECO:0007669"/>
    <property type="project" value="InterPro"/>
</dbReference>
<dbReference type="PANTHER" id="PTHR33376:SF4">
    <property type="entry name" value="SIALIC ACID-BINDING PERIPLASMIC PROTEIN SIAP"/>
    <property type="match status" value="1"/>
</dbReference>
<keyword evidence="4 5" id="KW-0732">Signal</keyword>